<dbReference type="VEuPathDB" id="FungiDB:PSHT_02834"/>
<evidence type="ECO:0000256" key="2">
    <source>
        <dbReference type="ARBA" id="ARBA00023157"/>
    </source>
</evidence>
<feature type="chain" id="PRO_5015533822" description="pectin lyase" evidence="10">
    <location>
        <begin position="24"/>
        <end position="495"/>
    </location>
</feature>
<comment type="catalytic activity">
    <reaction evidence="5">
        <text>Eliminative cleavage of (1-&gt;4)-alpha-D-galacturonan methyl ester to give oligosaccharides with 4-deoxy-6-O-methyl-alpha-D-galact-4-enuronosyl groups at their non-reducing ends.</text>
        <dbReference type="EC" id="4.2.2.10"/>
    </reaction>
</comment>
<evidence type="ECO:0000256" key="1">
    <source>
        <dbReference type="ARBA" id="ARBA00010980"/>
    </source>
</evidence>
<keyword evidence="8" id="KW-0119">Carbohydrate metabolism</keyword>
<dbReference type="GO" id="GO:0005576">
    <property type="term" value="C:extracellular region"/>
    <property type="evidence" value="ECO:0007669"/>
    <property type="project" value="UniProtKB-SubCell"/>
</dbReference>
<comment type="caution">
    <text evidence="12">The sequence shown here is derived from an EMBL/GenBank/DDBJ whole genome shotgun (WGS) entry which is preliminary data.</text>
</comment>
<dbReference type="Pfam" id="PF00544">
    <property type="entry name" value="Pectate_lyase_4"/>
    <property type="match status" value="1"/>
</dbReference>
<dbReference type="Gene3D" id="2.160.20.10">
    <property type="entry name" value="Single-stranded right-handed beta-helix, Pectin lyase-like"/>
    <property type="match status" value="1"/>
</dbReference>
<keyword evidence="4 8" id="KW-0456">Lyase</keyword>
<dbReference type="PANTHER" id="PTHR31683:SF67">
    <property type="entry name" value="PECTIN LYASE F-RELATED"/>
    <property type="match status" value="1"/>
</dbReference>
<comment type="function">
    <text evidence="6">Pectinolytic enzymes consist of four classes of enzymes: pectin lyase, polygalacturonase, pectin methylesterase and rhamnogalacturonase. Among pectinolytic enzymes, pectin lyase is the most important in depolymerization of pectin, since it cleaves internal glycosidic bonds of highly methylated pectins.</text>
</comment>
<gene>
    <name evidence="12" type="ORF">PSTT_06714</name>
</gene>
<dbReference type="SUPFAM" id="SSF51126">
    <property type="entry name" value="Pectin lyase-like"/>
    <property type="match status" value="1"/>
</dbReference>
<evidence type="ECO:0000256" key="4">
    <source>
        <dbReference type="ARBA" id="ARBA00023239"/>
    </source>
</evidence>
<keyword evidence="8" id="KW-0624">Polysaccharide degradation</keyword>
<evidence type="ECO:0000256" key="5">
    <source>
        <dbReference type="ARBA" id="ARBA00036818"/>
    </source>
</evidence>
<dbReference type="Proteomes" id="UP000239156">
    <property type="component" value="Unassembled WGS sequence"/>
</dbReference>
<organism evidence="12 13">
    <name type="scientific">Puccinia striiformis</name>
    <dbReference type="NCBI Taxonomy" id="27350"/>
    <lineage>
        <taxon>Eukaryota</taxon>
        <taxon>Fungi</taxon>
        <taxon>Dikarya</taxon>
        <taxon>Basidiomycota</taxon>
        <taxon>Pucciniomycotina</taxon>
        <taxon>Pucciniomycetes</taxon>
        <taxon>Pucciniales</taxon>
        <taxon>Pucciniaceae</taxon>
        <taxon>Puccinia</taxon>
    </lineage>
</organism>
<dbReference type="EMBL" id="PKSL01000054">
    <property type="protein sequence ID" value="POW09546.1"/>
    <property type="molecule type" value="Genomic_DNA"/>
</dbReference>
<evidence type="ECO:0000256" key="7">
    <source>
        <dbReference type="ARBA" id="ARBA00039082"/>
    </source>
</evidence>
<feature type="region of interest" description="Disordered" evidence="9">
    <location>
        <begin position="40"/>
        <end position="93"/>
    </location>
</feature>
<keyword evidence="10" id="KW-0732">Signal</keyword>
<name>A0A2S4VJ21_9BASI</name>
<dbReference type="AlphaFoldDB" id="A0A2S4VJ21"/>
<protein>
    <recommendedName>
        <fullName evidence="7">pectin lyase</fullName>
        <ecNumber evidence="7">4.2.2.10</ecNumber>
    </recommendedName>
</protein>
<dbReference type="InterPro" id="IPR012334">
    <property type="entry name" value="Pectin_lyas_fold"/>
</dbReference>
<dbReference type="GO" id="GO:0047490">
    <property type="term" value="F:pectin lyase activity"/>
    <property type="evidence" value="ECO:0007669"/>
    <property type="project" value="UniProtKB-EC"/>
</dbReference>
<dbReference type="EC" id="4.2.2.10" evidence="7"/>
<keyword evidence="2" id="KW-1015">Disulfide bond</keyword>
<comment type="similarity">
    <text evidence="1 8">Belongs to the polysaccharide lyase 1 family.</text>
</comment>
<evidence type="ECO:0000256" key="6">
    <source>
        <dbReference type="ARBA" id="ARBA00037631"/>
    </source>
</evidence>
<dbReference type="InterPro" id="IPR011050">
    <property type="entry name" value="Pectin_lyase_fold/virulence"/>
</dbReference>
<comment type="subcellular location">
    <subcellularLocation>
        <location evidence="8">Secreted</location>
    </subcellularLocation>
</comment>
<proteinExistence type="inferred from homology"/>
<dbReference type="PANTHER" id="PTHR31683">
    <property type="entry name" value="PECTATE LYASE 18-RELATED"/>
    <property type="match status" value="1"/>
</dbReference>
<keyword evidence="8" id="KW-0964">Secreted</keyword>
<evidence type="ECO:0000259" key="11">
    <source>
        <dbReference type="SMART" id="SM00656"/>
    </source>
</evidence>
<dbReference type="GO" id="GO:0000272">
    <property type="term" value="P:polysaccharide catabolic process"/>
    <property type="evidence" value="ECO:0007669"/>
    <property type="project" value="UniProtKB-KW"/>
</dbReference>
<dbReference type="InterPro" id="IPR002022">
    <property type="entry name" value="Pec_lyase"/>
</dbReference>
<reference evidence="12" key="1">
    <citation type="submission" date="2017-12" db="EMBL/GenBank/DDBJ databases">
        <title>Gene loss provides genomic basis for host adaptation in cereal stripe rust fungi.</title>
        <authorList>
            <person name="Xia C."/>
        </authorList>
    </citation>
    <scope>NUCLEOTIDE SEQUENCE [LARGE SCALE GENOMIC DNA]</scope>
    <source>
        <strain evidence="12">93-210</strain>
    </source>
</reference>
<sequence>MAVTSPSVIFLCLLVSSIVLVNAAFVSTNTSTTGHEMYVRSPQAPTMNPNQPGTNGKKPSSPGTGPRVMEGGRMEGGKMEGGSTTPRNPQGNGKAVPFGFGSKATGGGKATPQTPRDTAELLAWLTDKVPRVILISKTYDFTVAARNVTAAACRPWAACSNGAQVQLARNANNWCSSEKKLPSNIQVSLHSHALDAIKVSSQKTLLGVGANAVLKGKGLALNKVQNVIIQFKYQVSQPVPAFNYNSQVWGGDAIMFNGAKDIWIDHCTFSHIGRQMLASGGSSSAEGNAGITISNNLFSGKTKWSVKCNDKHYWNALFSGPNDSITMARNCIDSTSGRTQRQEVLEIRRCFCISEFTGMSLMGEEIPKRLTFFVSYNNLHTNIIGETFQVGRGSDVLAEGNVYKNVKTQNNNDAKTQVGGRSFVPLKPEDANRCTAALGRPCVPNLMLQSSNYLFGLDAQALTTFRGRPEVTQARAVPAANIQNGVPGSCGVGFL</sequence>
<feature type="compositionally biased region" description="Polar residues" evidence="9">
    <location>
        <begin position="43"/>
        <end position="63"/>
    </location>
</feature>
<feature type="domain" description="Pectate lyase" evidence="11">
    <location>
        <begin position="164"/>
        <end position="409"/>
    </location>
</feature>
<dbReference type="GO" id="GO:0030570">
    <property type="term" value="F:pectate lyase activity"/>
    <property type="evidence" value="ECO:0007669"/>
    <property type="project" value="InterPro"/>
</dbReference>
<dbReference type="SMART" id="SM00656">
    <property type="entry name" value="Amb_all"/>
    <property type="match status" value="1"/>
</dbReference>
<dbReference type="InterPro" id="IPR045032">
    <property type="entry name" value="PEL"/>
</dbReference>
<feature type="signal peptide" evidence="10">
    <location>
        <begin position="1"/>
        <end position="23"/>
    </location>
</feature>
<evidence type="ECO:0000313" key="12">
    <source>
        <dbReference type="EMBL" id="POW09546.1"/>
    </source>
</evidence>
<evidence type="ECO:0000256" key="10">
    <source>
        <dbReference type="SAM" id="SignalP"/>
    </source>
</evidence>
<evidence type="ECO:0000256" key="9">
    <source>
        <dbReference type="SAM" id="MobiDB-lite"/>
    </source>
</evidence>
<evidence type="ECO:0000256" key="8">
    <source>
        <dbReference type="RuleBase" id="RU361173"/>
    </source>
</evidence>
<dbReference type="VEuPathDB" id="FungiDB:PSTT_06714"/>
<evidence type="ECO:0000256" key="3">
    <source>
        <dbReference type="ARBA" id="ARBA00023180"/>
    </source>
</evidence>
<evidence type="ECO:0000313" key="13">
    <source>
        <dbReference type="Proteomes" id="UP000239156"/>
    </source>
</evidence>
<accession>A0A2S4VJ21</accession>
<keyword evidence="13" id="KW-1185">Reference proteome</keyword>
<keyword evidence="3" id="KW-0325">Glycoprotein</keyword>